<dbReference type="Proteomes" id="UP000254266">
    <property type="component" value="Unassembled WGS sequence"/>
</dbReference>
<feature type="transmembrane region" description="Helical" evidence="1">
    <location>
        <begin position="248"/>
        <end position="269"/>
    </location>
</feature>
<dbReference type="Gene3D" id="1.20.210.10">
    <property type="entry name" value="Cytochrome c oxidase-like, subunit I domain"/>
    <property type="match status" value="1"/>
</dbReference>
<accession>A0A370DL52</accession>
<comment type="caution">
    <text evidence="2">The sequence shown here is derived from an EMBL/GenBank/DDBJ whole genome shotgun (WGS) entry which is preliminary data.</text>
</comment>
<reference evidence="2 3" key="1">
    <citation type="journal article" date="2018" name="ISME J.">
        <title>Endosymbiont genomes yield clues of tubeworm success.</title>
        <authorList>
            <person name="Li Y."/>
            <person name="Liles M.R."/>
            <person name="Halanych K.M."/>
        </authorList>
    </citation>
    <scope>NUCLEOTIDE SEQUENCE [LARGE SCALE GENOMIC DNA]</scope>
    <source>
        <strain evidence="2">A1464</strain>
    </source>
</reference>
<feature type="transmembrane region" description="Helical" evidence="1">
    <location>
        <begin position="20"/>
        <end position="37"/>
    </location>
</feature>
<feature type="transmembrane region" description="Helical" evidence="1">
    <location>
        <begin position="281"/>
        <end position="301"/>
    </location>
</feature>
<evidence type="ECO:0000313" key="2">
    <source>
        <dbReference type="EMBL" id="RDH85645.1"/>
    </source>
</evidence>
<feature type="transmembrane region" description="Helical" evidence="1">
    <location>
        <begin position="186"/>
        <end position="208"/>
    </location>
</feature>
<keyword evidence="3" id="KW-1185">Reference proteome</keyword>
<protein>
    <submittedName>
        <fullName evidence="2">Uncharacterized protein</fullName>
    </submittedName>
</protein>
<feature type="transmembrane region" description="Helical" evidence="1">
    <location>
        <begin position="92"/>
        <end position="110"/>
    </location>
</feature>
<name>A0A370DL52_9GAMM</name>
<dbReference type="InterPro" id="IPR036927">
    <property type="entry name" value="Cyt_c_oxase-like_su1_sf"/>
</dbReference>
<feature type="transmembrane region" description="Helical" evidence="1">
    <location>
        <begin position="220"/>
        <end position="242"/>
    </location>
</feature>
<feature type="transmembrane region" description="Helical" evidence="1">
    <location>
        <begin position="307"/>
        <end position="340"/>
    </location>
</feature>
<dbReference type="AlphaFoldDB" id="A0A370DL52"/>
<gene>
    <name evidence="2" type="ORF">DIZ80_01565</name>
</gene>
<proteinExistence type="predicted"/>
<feature type="transmembrane region" description="Helical" evidence="1">
    <location>
        <begin position="122"/>
        <end position="141"/>
    </location>
</feature>
<feature type="transmembrane region" description="Helical" evidence="1">
    <location>
        <begin position="57"/>
        <end position="80"/>
    </location>
</feature>
<organism evidence="2 3">
    <name type="scientific">endosymbiont of Galathealinum brachiosum</name>
    <dbReference type="NCBI Taxonomy" id="2200906"/>
    <lineage>
        <taxon>Bacteria</taxon>
        <taxon>Pseudomonadati</taxon>
        <taxon>Pseudomonadota</taxon>
        <taxon>Gammaproteobacteria</taxon>
        <taxon>sulfur-oxidizing symbionts</taxon>
    </lineage>
</organism>
<feature type="transmembrane region" description="Helical" evidence="1">
    <location>
        <begin position="370"/>
        <end position="392"/>
    </location>
</feature>
<evidence type="ECO:0000313" key="3">
    <source>
        <dbReference type="Proteomes" id="UP000254266"/>
    </source>
</evidence>
<sequence>MNYTQLSLDQAPELWTPLRFFISAPIFAIAAVILLLFSGPDVLQHRWLPETLAITHLLTLGFISMIMMGAVFQLLPVLAGSEIYKSKISSKIIHFLMFSGVTLFCTGLAISEPLLIKPGLIFLIPGLLIFLILASLGLYKAKSKFASAVSMRYSVSALWVALLFGSLLAIGTAWDSMPLLRQLTGIHVLWGTLGWVTLMIVAVTYQVVPMFQVTSEYPDIFKRFFSLLMFLCLILLSVQIVADYSKTIMISIVSLAIVAFSAISIKLLLQRKKRLSDASLYFWLTGLSSLVICVFVYNYSYYFEVSLSVFIGFIFFTGFVFSIINGMLFKIVPFLVWLHLNRKLAFTEKGLSGVPTMNEVISRKKMLRQYYCHMAALLLTLLSFYKGAVFFYPAMLAWLLSLGLLFTYLLQSVRLYYVSLKK</sequence>
<keyword evidence="1" id="KW-1133">Transmembrane helix</keyword>
<keyword evidence="1" id="KW-0472">Membrane</keyword>
<evidence type="ECO:0000256" key="1">
    <source>
        <dbReference type="SAM" id="Phobius"/>
    </source>
</evidence>
<keyword evidence="1" id="KW-0812">Transmembrane</keyword>
<feature type="transmembrane region" description="Helical" evidence="1">
    <location>
        <begin position="153"/>
        <end position="174"/>
    </location>
</feature>
<feature type="transmembrane region" description="Helical" evidence="1">
    <location>
        <begin position="398"/>
        <end position="417"/>
    </location>
</feature>
<dbReference type="EMBL" id="QFXC01000003">
    <property type="protein sequence ID" value="RDH85645.1"/>
    <property type="molecule type" value="Genomic_DNA"/>
</dbReference>